<dbReference type="EMBL" id="JABEQF010000002">
    <property type="protein sequence ID" value="MBB2188974.1"/>
    <property type="molecule type" value="Genomic_DNA"/>
</dbReference>
<dbReference type="Proteomes" id="UP000555756">
    <property type="component" value="Unassembled WGS sequence"/>
</dbReference>
<sequence>MRAGKKKDLSAGESRNIHRRAAHKTGGHRADDHPARDPKEPPLPDQPPRWNGGRTK</sequence>
<reference evidence="2 3" key="1">
    <citation type="submission" date="2020-04" db="EMBL/GenBank/DDBJ databases">
        <title>Description of novel Gluconacetobacter.</title>
        <authorList>
            <person name="Sombolestani A."/>
        </authorList>
    </citation>
    <scope>NUCLEOTIDE SEQUENCE [LARGE SCALE GENOMIC DNA]</scope>
    <source>
        <strain evidence="2 3">LMG 21311</strain>
    </source>
</reference>
<feature type="region of interest" description="Disordered" evidence="1">
    <location>
        <begin position="1"/>
        <end position="56"/>
    </location>
</feature>
<evidence type="ECO:0000313" key="3">
    <source>
        <dbReference type="Proteomes" id="UP000555756"/>
    </source>
</evidence>
<feature type="compositionally biased region" description="Basic and acidic residues" evidence="1">
    <location>
        <begin position="28"/>
        <end position="42"/>
    </location>
</feature>
<dbReference type="RefSeq" id="WP_183118163.1">
    <property type="nucleotide sequence ID" value="NZ_JABEQF010000002.1"/>
</dbReference>
<keyword evidence="3" id="KW-1185">Reference proteome</keyword>
<organism evidence="2 3">
    <name type="scientific">Gluconacetobacter azotocaptans</name>
    <dbReference type="NCBI Taxonomy" id="142834"/>
    <lineage>
        <taxon>Bacteria</taxon>
        <taxon>Pseudomonadati</taxon>
        <taxon>Pseudomonadota</taxon>
        <taxon>Alphaproteobacteria</taxon>
        <taxon>Acetobacterales</taxon>
        <taxon>Acetobacteraceae</taxon>
        <taxon>Gluconacetobacter</taxon>
    </lineage>
</organism>
<evidence type="ECO:0000313" key="2">
    <source>
        <dbReference type="EMBL" id="MBB2188974.1"/>
    </source>
</evidence>
<feature type="compositionally biased region" description="Basic and acidic residues" evidence="1">
    <location>
        <begin position="1"/>
        <end position="10"/>
    </location>
</feature>
<feature type="compositionally biased region" description="Basic residues" evidence="1">
    <location>
        <begin position="17"/>
        <end position="27"/>
    </location>
</feature>
<evidence type="ECO:0000256" key="1">
    <source>
        <dbReference type="SAM" id="MobiDB-lite"/>
    </source>
</evidence>
<comment type="caution">
    <text evidence="2">The sequence shown here is derived from an EMBL/GenBank/DDBJ whole genome shotgun (WGS) entry which is preliminary data.</text>
</comment>
<name>A0A7W4JQC4_9PROT</name>
<protein>
    <submittedName>
        <fullName evidence="2">Uncharacterized protein</fullName>
    </submittedName>
</protein>
<proteinExistence type="predicted"/>
<dbReference type="AlphaFoldDB" id="A0A7W4JQC4"/>
<gene>
    <name evidence="2" type="ORF">HLH34_03210</name>
</gene>
<accession>A0A7W4JQC4</accession>